<reference evidence="1" key="1">
    <citation type="submission" date="2020-02" db="EMBL/GenBank/DDBJ databases">
        <authorList>
            <person name="Meier V. D."/>
        </authorList>
    </citation>
    <scope>NUCLEOTIDE SEQUENCE</scope>
    <source>
        <strain evidence="1">AVDCRST_MAG88</strain>
    </source>
</reference>
<dbReference type="Gene3D" id="3.40.350.10">
    <property type="entry name" value="Creatinase/prolidase N-terminal domain"/>
    <property type="match status" value="1"/>
</dbReference>
<dbReference type="EMBL" id="CADCWM010000446">
    <property type="protein sequence ID" value="CAA9559844.1"/>
    <property type="molecule type" value="Genomic_DNA"/>
</dbReference>
<name>A0A6J4UXV2_9BACT</name>
<feature type="non-terminal residue" evidence="1">
    <location>
        <position position="86"/>
    </location>
</feature>
<proteinExistence type="predicted"/>
<sequence>MEGDLGILIPQLEQDHVAKAALIRRVKVYPEYPGGGSGKHPLVHFADFLRELGLAGKRIATDTDGYMDLNGYVGPTLSRALAGDGG</sequence>
<dbReference type="InterPro" id="IPR029149">
    <property type="entry name" value="Creatin/AminoP/Spt16_N"/>
</dbReference>
<accession>A0A6J4UXV2</accession>
<organism evidence="1">
    <name type="scientific">uncultured Thermomicrobiales bacterium</name>
    <dbReference type="NCBI Taxonomy" id="1645740"/>
    <lineage>
        <taxon>Bacteria</taxon>
        <taxon>Pseudomonadati</taxon>
        <taxon>Thermomicrobiota</taxon>
        <taxon>Thermomicrobia</taxon>
        <taxon>Thermomicrobiales</taxon>
        <taxon>environmental samples</taxon>
    </lineage>
</organism>
<protein>
    <submittedName>
        <fullName evidence="1">Uncharacterized protein</fullName>
    </submittedName>
</protein>
<dbReference type="AlphaFoldDB" id="A0A6J4UXV2"/>
<evidence type="ECO:0000313" key="1">
    <source>
        <dbReference type="EMBL" id="CAA9559844.1"/>
    </source>
</evidence>
<gene>
    <name evidence="1" type="ORF">AVDCRST_MAG88-1403</name>
</gene>